<comment type="caution">
    <text evidence="3">The sequence shown here is derived from an EMBL/GenBank/DDBJ whole genome shotgun (WGS) entry which is preliminary data.</text>
</comment>
<evidence type="ECO:0000256" key="1">
    <source>
        <dbReference type="SAM" id="SignalP"/>
    </source>
</evidence>
<accession>A0A2T5YHH4</accession>
<dbReference type="PANTHER" id="PTHR35535">
    <property type="entry name" value="HEAT SHOCK PROTEIN HSLJ"/>
    <property type="match status" value="1"/>
</dbReference>
<reference evidence="3 4" key="1">
    <citation type="submission" date="2018-04" db="EMBL/GenBank/DDBJ databases">
        <title>Genomic Encyclopedia of Archaeal and Bacterial Type Strains, Phase II (KMG-II): from individual species to whole genera.</title>
        <authorList>
            <person name="Goeker M."/>
        </authorList>
    </citation>
    <scope>NUCLEOTIDE SEQUENCE [LARGE SCALE GENOMIC DNA]</scope>
    <source>
        <strain evidence="3 4">DSM 100162</strain>
    </source>
</reference>
<dbReference type="Gene3D" id="2.40.128.270">
    <property type="match status" value="1"/>
</dbReference>
<organism evidence="3 4">
    <name type="scientific">Pontibacter mucosus</name>
    <dbReference type="NCBI Taxonomy" id="1649266"/>
    <lineage>
        <taxon>Bacteria</taxon>
        <taxon>Pseudomonadati</taxon>
        <taxon>Bacteroidota</taxon>
        <taxon>Cytophagia</taxon>
        <taxon>Cytophagales</taxon>
        <taxon>Hymenobacteraceae</taxon>
        <taxon>Pontibacter</taxon>
    </lineage>
</organism>
<evidence type="ECO:0000259" key="2">
    <source>
        <dbReference type="Pfam" id="PF03724"/>
    </source>
</evidence>
<dbReference type="Pfam" id="PF03724">
    <property type="entry name" value="META"/>
    <property type="match status" value="1"/>
</dbReference>
<dbReference type="InterPro" id="IPR005184">
    <property type="entry name" value="DUF306_Meta_HslJ"/>
</dbReference>
<name>A0A2T5YHH4_9BACT</name>
<keyword evidence="3" id="KW-0346">Stress response</keyword>
<evidence type="ECO:0000313" key="3">
    <source>
        <dbReference type="EMBL" id="PTX18767.1"/>
    </source>
</evidence>
<dbReference type="EMBL" id="QBKI01000005">
    <property type="protein sequence ID" value="PTX18767.1"/>
    <property type="molecule type" value="Genomic_DNA"/>
</dbReference>
<dbReference type="Proteomes" id="UP000244225">
    <property type="component" value="Unassembled WGS sequence"/>
</dbReference>
<gene>
    <name evidence="3" type="ORF">C8N40_10556</name>
</gene>
<dbReference type="PROSITE" id="PS51257">
    <property type="entry name" value="PROKAR_LIPOPROTEIN"/>
    <property type="match status" value="1"/>
</dbReference>
<feature type="signal peptide" evidence="1">
    <location>
        <begin position="1"/>
        <end position="22"/>
    </location>
</feature>
<feature type="domain" description="DUF306" evidence="2">
    <location>
        <begin position="160"/>
        <end position="263"/>
    </location>
</feature>
<dbReference type="InterPro" id="IPR053147">
    <property type="entry name" value="Hsp_HslJ-like"/>
</dbReference>
<dbReference type="RefSeq" id="WP_108211828.1">
    <property type="nucleotide sequence ID" value="NZ_QBKI01000005.1"/>
</dbReference>
<feature type="chain" id="PRO_5015691859" evidence="1">
    <location>
        <begin position="23"/>
        <end position="267"/>
    </location>
</feature>
<protein>
    <submittedName>
        <fullName evidence="3">Heat shock protein HslJ</fullName>
    </submittedName>
</protein>
<keyword evidence="1" id="KW-0732">Signal</keyword>
<proteinExistence type="predicted"/>
<keyword evidence="4" id="KW-1185">Reference proteome</keyword>
<dbReference type="OrthoDB" id="5348860at2"/>
<sequence>MLKTNFYLPLSLFILMMVSSCASKKAVTAQESVSQQTPTAEQVEDNPKLWQEKFERGIDFVATGNEPFWSLELDEEGQLVFKTLSEGEESIKVPMPAAERIPGEEGTIYKAQTSSGPLEVRLLRQPCEDTMSGKKSPYTVTVRYKGQEYSGCGNYLSDARLEGTWVLQQLRGKEVAVERVPFLSFSLSESSVSGNAGCNRISGGMEARGKKLYFGAIAATRMACPDMDIESQVLQELSKREFEYKIENDKLRLLHNGTEVMVLQPQK</sequence>
<dbReference type="PANTHER" id="PTHR35535:SF1">
    <property type="entry name" value="HEAT SHOCK PROTEIN HSLJ"/>
    <property type="match status" value="1"/>
</dbReference>
<dbReference type="InterPro" id="IPR038670">
    <property type="entry name" value="HslJ-like_sf"/>
</dbReference>
<evidence type="ECO:0000313" key="4">
    <source>
        <dbReference type="Proteomes" id="UP000244225"/>
    </source>
</evidence>
<dbReference type="AlphaFoldDB" id="A0A2T5YHH4"/>